<keyword evidence="2" id="KW-1185">Reference proteome</keyword>
<dbReference type="SUPFAM" id="SSF48452">
    <property type="entry name" value="TPR-like"/>
    <property type="match status" value="1"/>
</dbReference>
<dbReference type="SMART" id="SM00028">
    <property type="entry name" value="TPR"/>
    <property type="match status" value="2"/>
</dbReference>
<dbReference type="InterPro" id="IPR019734">
    <property type="entry name" value="TPR_rpt"/>
</dbReference>
<accession>A0AA88GVI1</accession>
<evidence type="ECO:0000313" key="1">
    <source>
        <dbReference type="EMBL" id="KAG2391760.1"/>
    </source>
</evidence>
<sequence length="286" mass="33331">MSHLFQKGDVIIKRETSSNHDHIHSFLITKILEIDSLGDDHYCYHVSLRTSKIEPPEGWTTLLEANPQTIYQAVCTRINSQIRDENDHSTKHMEQMLDKIRKQPWTDAQSEYLSKHCKLLIMHSPLNSVMSFQEEDETSSSEFILYGQQSVQESELRGFLTYLELTDYTRFLLINNKVETFDEVYDKYSSLFDQALNCSDLEEGIALYKQCLKIHPKLFEAWDNIAMNFRDLQMFDEALEACEESLAIERNNVETIKLAIHCCEQLGGYDKLIENLTTQLQKIKSK</sequence>
<comment type="caution">
    <text evidence="1">The sequence shown here is derived from an EMBL/GenBank/DDBJ whole genome shotgun (WGS) entry which is preliminary data.</text>
</comment>
<dbReference type="EMBL" id="PYSW02000006">
    <property type="protein sequence ID" value="KAG2391760.1"/>
    <property type="molecule type" value="Genomic_DNA"/>
</dbReference>
<proteinExistence type="predicted"/>
<reference evidence="1 2" key="1">
    <citation type="journal article" date="2018" name="BMC Genomics">
        <title>The genome of Naegleria lovaniensis, the basis for a comparative approach to unravel pathogenicity factors of the human pathogenic amoeba N. fowleri.</title>
        <authorList>
            <person name="Liechti N."/>
            <person name="Schurch N."/>
            <person name="Bruggmann R."/>
            <person name="Wittwer M."/>
        </authorList>
    </citation>
    <scope>NUCLEOTIDE SEQUENCE [LARGE SCALE GENOMIC DNA]</scope>
    <source>
        <strain evidence="1 2">ATCC 30569</strain>
    </source>
</reference>
<evidence type="ECO:0000313" key="2">
    <source>
        <dbReference type="Proteomes" id="UP000816034"/>
    </source>
</evidence>
<dbReference type="RefSeq" id="XP_044553654.1">
    <property type="nucleotide sequence ID" value="XM_044689100.1"/>
</dbReference>
<organism evidence="1 2">
    <name type="scientific">Naegleria lovaniensis</name>
    <name type="common">Amoeba</name>
    <dbReference type="NCBI Taxonomy" id="51637"/>
    <lineage>
        <taxon>Eukaryota</taxon>
        <taxon>Discoba</taxon>
        <taxon>Heterolobosea</taxon>
        <taxon>Tetramitia</taxon>
        <taxon>Eutetramitia</taxon>
        <taxon>Vahlkampfiidae</taxon>
        <taxon>Naegleria</taxon>
    </lineage>
</organism>
<protein>
    <submittedName>
        <fullName evidence="1">Uncharacterized protein</fullName>
    </submittedName>
</protein>
<dbReference type="GeneID" id="68105698"/>
<dbReference type="Gene3D" id="1.25.40.10">
    <property type="entry name" value="Tetratricopeptide repeat domain"/>
    <property type="match status" value="1"/>
</dbReference>
<dbReference type="AlphaFoldDB" id="A0AA88GVI1"/>
<dbReference type="Proteomes" id="UP000816034">
    <property type="component" value="Unassembled WGS sequence"/>
</dbReference>
<dbReference type="InterPro" id="IPR011990">
    <property type="entry name" value="TPR-like_helical_dom_sf"/>
</dbReference>
<name>A0AA88GVI1_NAELO</name>
<gene>
    <name evidence="1" type="ORF">C9374_013245</name>
</gene>